<sequence length="77" mass="8782">MKKLTRSGWVPFEVPPGVARAFIEDMKAYFAEENGHKRDAIAVRELHALKEHQGPREKALRLSYVKAMFLEMKGIVG</sequence>
<keyword evidence="2" id="KW-1185">Reference proteome</keyword>
<name>A0A1M7T663_9BRAD</name>
<dbReference type="Proteomes" id="UP000184096">
    <property type="component" value="Chromosome I"/>
</dbReference>
<protein>
    <submittedName>
        <fullName evidence="1">Uncharacterized protein</fullName>
    </submittedName>
</protein>
<reference evidence="2" key="1">
    <citation type="submission" date="2016-11" db="EMBL/GenBank/DDBJ databases">
        <authorList>
            <person name="Varghese N."/>
            <person name="Submissions S."/>
        </authorList>
    </citation>
    <scope>NUCLEOTIDE SEQUENCE [LARGE SCALE GENOMIC DNA]</scope>
    <source>
        <strain evidence="2">GAS401</strain>
    </source>
</reference>
<dbReference type="OrthoDB" id="8245014at2"/>
<dbReference type="EMBL" id="LT670849">
    <property type="protein sequence ID" value="SHN66234.1"/>
    <property type="molecule type" value="Genomic_DNA"/>
</dbReference>
<dbReference type="AlphaFoldDB" id="A0A1M7T663"/>
<organism evidence="1 2">
    <name type="scientific">Bradyrhizobium erythrophlei</name>
    <dbReference type="NCBI Taxonomy" id="1437360"/>
    <lineage>
        <taxon>Bacteria</taxon>
        <taxon>Pseudomonadati</taxon>
        <taxon>Pseudomonadota</taxon>
        <taxon>Alphaproteobacteria</taxon>
        <taxon>Hyphomicrobiales</taxon>
        <taxon>Nitrobacteraceae</taxon>
        <taxon>Bradyrhizobium</taxon>
    </lineage>
</organism>
<dbReference type="RefSeq" id="WP_156898383.1">
    <property type="nucleotide sequence ID" value="NZ_LT670849.1"/>
</dbReference>
<gene>
    <name evidence="1" type="ORF">SAMN05444170_0879</name>
</gene>
<accession>A0A1M7T663</accession>
<evidence type="ECO:0000313" key="2">
    <source>
        <dbReference type="Proteomes" id="UP000184096"/>
    </source>
</evidence>
<proteinExistence type="predicted"/>
<evidence type="ECO:0000313" key="1">
    <source>
        <dbReference type="EMBL" id="SHN66234.1"/>
    </source>
</evidence>